<comment type="caution">
    <text evidence="3">The sequence shown here is derived from an EMBL/GenBank/DDBJ whole genome shotgun (WGS) entry which is preliminary data.</text>
</comment>
<feature type="compositionally biased region" description="Polar residues" evidence="1">
    <location>
        <begin position="97"/>
        <end position="106"/>
    </location>
</feature>
<feature type="region of interest" description="Disordered" evidence="1">
    <location>
        <begin position="74"/>
        <end position="124"/>
    </location>
</feature>
<protein>
    <recommendedName>
        <fullName evidence="2">Ig-like domain-containing protein</fullName>
    </recommendedName>
</protein>
<evidence type="ECO:0000313" key="4">
    <source>
        <dbReference type="Proteomes" id="UP001145742"/>
    </source>
</evidence>
<feature type="domain" description="Ig-like" evidence="2">
    <location>
        <begin position="1"/>
        <end position="76"/>
    </location>
</feature>
<dbReference type="SUPFAM" id="SSF48726">
    <property type="entry name" value="Immunoglobulin"/>
    <property type="match status" value="1"/>
</dbReference>
<accession>A0ABQ9E0V3</accession>
<evidence type="ECO:0000313" key="3">
    <source>
        <dbReference type="EMBL" id="KAJ7428291.1"/>
    </source>
</evidence>
<sequence length="124" mass="13227">MNTSNAQQGEQVLFHCLIGNQSPNIRIVFCKEGDEVHSLKAQQEQLSYSVPLTVMRGSSGTYTCGYQHKDNKNRVSNSALGTPLNLSVTGERGGTGVQANNTQAPQTPGIVEDLALPPGMSPGR</sequence>
<dbReference type="Proteomes" id="UP001145742">
    <property type="component" value="Unassembled WGS sequence"/>
</dbReference>
<dbReference type="EMBL" id="WHWB01030553">
    <property type="protein sequence ID" value="KAJ7428291.1"/>
    <property type="molecule type" value="Genomic_DNA"/>
</dbReference>
<reference evidence="3" key="1">
    <citation type="submission" date="2019-10" db="EMBL/GenBank/DDBJ databases">
        <authorList>
            <person name="Soares A.E.R."/>
            <person name="Aleixo A."/>
            <person name="Schneider P."/>
            <person name="Miyaki C.Y."/>
            <person name="Schneider M.P."/>
            <person name="Mello C."/>
            <person name="Vasconcelos A.T.R."/>
        </authorList>
    </citation>
    <scope>NUCLEOTIDE SEQUENCE</scope>
    <source>
        <tissue evidence="3">Muscle</tissue>
    </source>
</reference>
<dbReference type="PROSITE" id="PS50835">
    <property type="entry name" value="IG_LIKE"/>
    <property type="match status" value="1"/>
</dbReference>
<organism evidence="3 4">
    <name type="scientific">Willisornis vidua</name>
    <name type="common">Xingu scale-backed antbird</name>
    <dbReference type="NCBI Taxonomy" id="1566151"/>
    <lineage>
        <taxon>Eukaryota</taxon>
        <taxon>Metazoa</taxon>
        <taxon>Chordata</taxon>
        <taxon>Craniata</taxon>
        <taxon>Vertebrata</taxon>
        <taxon>Euteleostomi</taxon>
        <taxon>Archelosauria</taxon>
        <taxon>Archosauria</taxon>
        <taxon>Dinosauria</taxon>
        <taxon>Saurischia</taxon>
        <taxon>Theropoda</taxon>
        <taxon>Coelurosauria</taxon>
        <taxon>Aves</taxon>
        <taxon>Neognathae</taxon>
        <taxon>Neoaves</taxon>
        <taxon>Telluraves</taxon>
        <taxon>Australaves</taxon>
        <taxon>Passeriformes</taxon>
        <taxon>Thamnophilidae</taxon>
        <taxon>Willisornis</taxon>
    </lineage>
</organism>
<proteinExistence type="predicted"/>
<dbReference type="InterPro" id="IPR036179">
    <property type="entry name" value="Ig-like_dom_sf"/>
</dbReference>
<name>A0ABQ9E0V3_9PASS</name>
<keyword evidence="4" id="KW-1185">Reference proteome</keyword>
<dbReference type="InterPro" id="IPR013783">
    <property type="entry name" value="Ig-like_fold"/>
</dbReference>
<evidence type="ECO:0000256" key="1">
    <source>
        <dbReference type="SAM" id="MobiDB-lite"/>
    </source>
</evidence>
<dbReference type="Gene3D" id="2.60.40.10">
    <property type="entry name" value="Immunoglobulins"/>
    <property type="match status" value="1"/>
</dbReference>
<evidence type="ECO:0000259" key="2">
    <source>
        <dbReference type="PROSITE" id="PS50835"/>
    </source>
</evidence>
<feature type="compositionally biased region" description="Polar residues" evidence="1">
    <location>
        <begin position="74"/>
        <end position="88"/>
    </location>
</feature>
<gene>
    <name evidence="3" type="ORF">WISP_01365</name>
</gene>
<dbReference type="InterPro" id="IPR007110">
    <property type="entry name" value="Ig-like_dom"/>
</dbReference>